<dbReference type="SUPFAM" id="SSF51069">
    <property type="entry name" value="Carbonic anhydrase"/>
    <property type="match status" value="1"/>
</dbReference>
<evidence type="ECO:0000256" key="4">
    <source>
        <dbReference type="ARBA" id="ARBA00022833"/>
    </source>
</evidence>
<dbReference type="Proteomes" id="UP000017836">
    <property type="component" value="Unassembled WGS sequence"/>
</dbReference>
<dbReference type="CDD" id="cd03124">
    <property type="entry name" value="alpha_CA_prokaryotic_like"/>
    <property type="match status" value="1"/>
</dbReference>
<dbReference type="InterPro" id="IPR018338">
    <property type="entry name" value="Carbonic_anhydrase_a-class_CS"/>
</dbReference>
<organism evidence="8 9">
    <name type="scientific">Amborella trichopoda</name>
    <dbReference type="NCBI Taxonomy" id="13333"/>
    <lineage>
        <taxon>Eukaryota</taxon>
        <taxon>Viridiplantae</taxon>
        <taxon>Streptophyta</taxon>
        <taxon>Embryophyta</taxon>
        <taxon>Tracheophyta</taxon>
        <taxon>Spermatophyta</taxon>
        <taxon>Magnoliopsida</taxon>
        <taxon>Amborellales</taxon>
        <taxon>Amborellaceae</taxon>
        <taxon>Amborella</taxon>
    </lineage>
</organism>
<dbReference type="InterPro" id="IPR041891">
    <property type="entry name" value="Alpha_CA_prokaryot-like"/>
</dbReference>
<dbReference type="HOGENOM" id="CLU_039326_0_0_1"/>
<dbReference type="GO" id="GO:0004089">
    <property type="term" value="F:carbonate dehydratase activity"/>
    <property type="evidence" value="ECO:0007669"/>
    <property type="project" value="UniProtKB-UniRule"/>
</dbReference>
<dbReference type="InterPro" id="IPR023561">
    <property type="entry name" value="Carbonic_anhydrase_a-class"/>
</dbReference>
<dbReference type="OrthoDB" id="429145at2759"/>
<keyword evidence="9" id="KW-1185">Reference proteome</keyword>
<dbReference type="AlphaFoldDB" id="W1PHZ1"/>
<gene>
    <name evidence="8" type="ORF">AMTR_s00157p00085110</name>
</gene>
<evidence type="ECO:0000256" key="2">
    <source>
        <dbReference type="ARBA" id="ARBA00012925"/>
    </source>
</evidence>
<sequence>MNMKLSSSFFILLFFYPFLVSCEDHVEKAEFSYVEGSSNGPKFWGRVRPEWVACSNGTTQSPIDIIHANAIYDPNLKSLKARYEPAHATLANSGHDIGLEWEKGSAGAIHINGTQFLLEEFHWHSPSEHTLDGYRYDLEMHMVHRSADGRIAVVAVIYKVGLQDHFLLKVMDEIDDINDEKGSEEKVGLVNPDHAIDLERESYYRYFGSLTTPSCDEGVTWTVIKEVKTVSKAQLRMLRAAVEEEFEKNARPIQPLNQRQVYLFKNES</sequence>
<protein>
    <recommendedName>
        <fullName evidence="2 6">Carbonic anhydrase</fullName>
        <ecNumber evidence="2 6">4.2.1.1</ecNumber>
    </recommendedName>
</protein>
<feature type="chain" id="PRO_5025087603" description="Carbonic anhydrase" evidence="6">
    <location>
        <begin position="23"/>
        <end position="268"/>
    </location>
</feature>
<name>W1PHZ1_AMBTC</name>
<dbReference type="EMBL" id="KI393724">
    <property type="protein sequence ID" value="ERN07618.1"/>
    <property type="molecule type" value="Genomic_DNA"/>
</dbReference>
<comment type="cofactor">
    <cofactor evidence="1 6">
        <name>Zn(2+)</name>
        <dbReference type="ChEBI" id="CHEBI:29105"/>
    </cofactor>
</comment>
<evidence type="ECO:0000256" key="1">
    <source>
        <dbReference type="ARBA" id="ARBA00001947"/>
    </source>
</evidence>
<evidence type="ECO:0000313" key="9">
    <source>
        <dbReference type="Proteomes" id="UP000017836"/>
    </source>
</evidence>
<keyword evidence="5 6" id="KW-0456">Lyase</keyword>
<accession>W1PHZ1</accession>
<evidence type="ECO:0000256" key="3">
    <source>
        <dbReference type="ARBA" id="ARBA00022723"/>
    </source>
</evidence>
<comment type="function">
    <text evidence="6">Reversible hydration of carbon dioxide.</text>
</comment>
<evidence type="ECO:0000256" key="6">
    <source>
        <dbReference type="RuleBase" id="RU367011"/>
    </source>
</evidence>
<dbReference type="InterPro" id="IPR036398">
    <property type="entry name" value="CA_dom_sf"/>
</dbReference>
<dbReference type="EC" id="4.2.1.1" evidence="2 6"/>
<dbReference type="SMART" id="SM01057">
    <property type="entry name" value="Carb_anhydrase"/>
    <property type="match status" value="1"/>
</dbReference>
<feature type="signal peptide" evidence="6">
    <location>
        <begin position="1"/>
        <end position="22"/>
    </location>
</feature>
<comment type="similarity">
    <text evidence="6">Belongs to the alpha-carbonic anhydrase family.</text>
</comment>
<dbReference type="InterPro" id="IPR001148">
    <property type="entry name" value="CA_dom"/>
</dbReference>
<evidence type="ECO:0000259" key="7">
    <source>
        <dbReference type="PROSITE" id="PS51144"/>
    </source>
</evidence>
<dbReference type="PANTHER" id="PTHR18952:SF208">
    <property type="entry name" value="CARBONIC ANHYDRASE XA-RELATED"/>
    <property type="match status" value="1"/>
</dbReference>
<dbReference type="Pfam" id="PF00194">
    <property type="entry name" value="Carb_anhydrase"/>
    <property type="match status" value="1"/>
</dbReference>
<dbReference type="Gramene" id="ERN07618">
    <property type="protein sequence ID" value="ERN07618"/>
    <property type="gene ID" value="AMTR_s00157p00085110"/>
</dbReference>
<keyword evidence="6" id="KW-0732">Signal</keyword>
<dbReference type="Gene3D" id="3.10.200.10">
    <property type="entry name" value="Alpha carbonic anhydrase"/>
    <property type="match status" value="1"/>
</dbReference>
<keyword evidence="3 6" id="KW-0479">Metal-binding</keyword>
<keyword evidence="4 6" id="KW-0862">Zinc</keyword>
<dbReference type="PROSITE" id="PS51144">
    <property type="entry name" value="ALPHA_CA_2"/>
    <property type="match status" value="1"/>
</dbReference>
<dbReference type="GO" id="GO:0016836">
    <property type="term" value="F:hydro-lyase activity"/>
    <property type="evidence" value="ECO:0000318"/>
    <property type="project" value="GO_Central"/>
</dbReference>
<dbReference type="PANTHER" id="PTHR18952">
    <property type="entry name" value="CARBONIC ANHYDRASE"/>
    <property type="match status" value="1"/>
</dbReference>
<feature type="domain" description="Alpha-carbonic anhydrase" evidence="7">
    <location>
        <begin position="29"/>
        <end position="265"/>
    </location>
</feature>
<reference evidence="9" key="1">
    <citation type="journal article" date="2013" name="Science">
        <title>The Amborella genome and the evolution of flowering plants.</title>
        <authorList>
            <consortium name="Amborella Genome Project"/>
        </authorList>
    </citation>
    <scope>NUCLEOTIDE SEQUENCE [LARGE SCALE GENOMIC DNA]</scope>
</reference>
<proteinExistence type="inferred from homology"/>
<evidence type="ECO:0000256" key="5">
    <source>
        <dbReference type="ARBA" id="ARBA00023239"/>
    </source>
</evidence>
<comment type="catalytic activity">
    <reaction evidence="6">
        <text>hydrogencarbonate + H(+) = CO2 + H2O</text>
        <dbReference type="Rhea" id="RHEA:10748"/>
        <dbReference type="ChEBI" id="CHEBI:15377"/>
        <dbReference type="ChEBI" id="CHEBI:15378"/>
        <dbReference type="ChEBI" id="CHEBI:16526"/>
        <dbReference type="ChEBI" id="CHEBI:17544"/>
        <dbReference type="EC" id="4.2.1.1"/>
    </reaction>
</comment>
<dbReference type="GO" id="GO:0008270">
    <property type="term" value="F:zinc ion binding"/>
    <property type="evidence" value="ECO:0007669"/>
    <property type="project" value="UniProtKB-UniRule"/>
</dbReference>
<dbReference type="PROSITE" id="PS51257">
    <property type="entry name" value="PROKAR_LIPOPROTEIN"/>
    <property type="match status" value="1"/>
</dbReference>
<dbReference type="STRING" id="13333.W1PHZ1"/>
<dbReference type="OMA" id="HMVHMNT"/>
<dbReference type="PROSITE" id="PS00162">
    <property type="entry name" value="ALPHA_CA_1"/>
    <property type="match status" value="1"/>
</dbReference>
<dbReference type="eggNOG" id="KOG0382">
    <property type="taxonomic scope" value="Eukaryota"/>
</dbReference>
<evidence type="ECO:0000313" key="8">
    <source>
        <dbReference type="EMBL" id="ERN07618.1"/>
    </source>
</evidence>